<keyword evidence="4" id="KW-0813">Transport</keyword>
<evidence type="ECO:0000313" key="12">
    <source>
        <dbReference type="Proteomes" id="UP001159427"/>
    </source>
</evidence>
<keyword evidence="12" id="KW-1185">Reference proteome</keyword>
<evidence type="ECO:0000313" key="11">
    <source>
        <dbReference type="EMBL" id="CAH3171157.1"/>
    </source>
</evidence>
<sequence>MGERLKAALRGYLKYRLIMRIIGAFVGVTVGIAGCIVFGKVYHNYNAAAWAGVSALFAVVFLHLHFAVRRDIERIIPRSKFTVIMYIGLTGLIAGVVGFFTNLALGIHRHETGIHTDRNFIVCVWNFMTFKWGLFSFLAARKFRMLYYEMDPQSRGLVEEA</sequence>
<evidence type="ECO:0000256" key="3">
    <source>
        <dbReference type="ARBA" id="ARBA00006203"/>
    </source>
</evidence>
<evidence type="ECO:0000256" key="4">
    <source>
        <dbReference type="ARBA" id="ARBA00022448"/>
    </source>
</evidence>
<proteinExistence type="inferred from homology"/>
<evidence type="ECO:0000256" key="1">
    <source>
        <dbReference type="ARBA" id="ARBA00004155"/>
    </source>
</evidence>
<feature type="transmembrane region" description="Helical" evidence="10">
    <location>
        <begin position="119"/>
        <end position="140"/>
    </location>
</feature>
<evidence type="ECO:0000256" key="6">
    <source>
        <dbReference type="ARBA" id="ARBA00022753"/>
    </source>
</evidence>
<evidence type="ECO:0000256" key="8">
    <source>
        <dbReference type="ARBA" id="ARBA00023136"/>
    </source>
</evidence>
<dbReference type="EMBL" id="CALNXI010001516">
    <property type="protein sequence ID" value="CAH3171157.1"/>
    <property type="molecule type" value="Genomic_DNA"/>
</dbReference>
<evidence type="ECO:0000256" key="10">
    <source>
        <dbReference type="SAM" id="Phobius"/>
    </source>
</evidence>
<evidence type="ECO:0008006" key="13">
    <source>
        <dbReference type="Google" id="ProtNLM"/>
    </source>
</evidence>
<keyword evidence="8 10" id="KW-0472">Membrane</keyword>
<gene>
    <name evidence="11" type="ORF">PEVE_00007728</name>
</gene>
<comment type="subcellular location">
    <subcellularLocation>
        <location evidence="2">Endosome membrane</location>
        <topology evidence="2">Multi-pass membrane protein</topology>
    </subcellularLocation>
    <subcellularLocation>
        <location evidence="1">Lysosome membrane</location>
        <topology evidence="1">Multi-pass membrane protein</topology>
    </subcellularLocation>
</comment>
<reference evidence="11 12" key="1">
    <citation type="submission" date="2022-05" db="EMBL/GenBank/DDBJ databases">
        <authorList>
            <consortium name="Genoscope - CEA"/>
            <person name="William W."/>
        </authorList>
    </citation>
    <scope>NUCLEOTIDE SEQUENCE [LARGE SCALE GENOMIC DNA]</scope>
</reference>
<evidence type="ECO:0000256" key="7">
    <source>
        <dbReference type="ARBA" id="ARBA00022989"/>
    </source>
</evidence>
<dbReference type="PROSITE" id="PS51257">
    <property type="entry name" value="PROKAR_LIPOPROTEIN"/>
    <property type="match status" value="1"/>
</dbReference>
<protein>
    <recommendedName>
        <fullName evidence="13">Heme transporter hrg1-A</fullName>
    </recommendedName>
</protein>
<comment type="similarity">
    <text evidence="3">Belongs to the HRG family.</text>
</comment>
<evidence type="ECO:0000256" key="9">
    <source>
        <dbReference type="ARBA" id="ARBA00023228"/>
    </source>
</evidence>
<feature type="transmembrane region" description="Helical" evidence="10">
    <location>
        <begin position="48"/>
        <end position="68"/>
    </location>
</feature>
<evidence type="ECO:0000256" key="2">
    <source>
        <dbReference type="ARBA" id="ARBA00004337"/>
    </source>
</evidence>
<accession>A0ABN8QZP5</accession>
<feature type="transmembrane region" description="Helical" evidence="10">
    <location>
        <begin position="21"/>
        <end position="42"/>
    </location>
</feature>
<name>A0ABN8QZP5_9CNID</name>
<keyword evidence="7 10" id="KW-1133">Transmembrane helix</keyword>
<dbReference type="PANTHER" id="PTHR31525">
    <property type="entry name" value="HEME TRANSPORTER HRG1"/>
    <property type="match status" value="1"/>
</dbReference>
<dbReference type="PRINTS" id="PR02095">
    <property type="entry name" value="TRNSPORTRHRG"/>
</dbReference>
<comment type="caution">
    <text evidence="11">The sequence shown here is derived from an EMBL/GenBank/DDBJ whole genome shotgun (WGS) entry which is preliminary data.</text>
</comment>
<keyword evidence="6" id="KW-0967">Endosome</keyword>
<keyword evidence="5 10" id="KW-0812">Transmembrane</keyword>
<dbReference type="PANTHER" id="PTHR31525:SF1">
    <property type="entry name" value="HEME TRANSPORTER HRG1"/>
    <property type="match status" value="1"/>
</dbReference>
<evidence type="ECO:0000256" key="5">
    <source>
        <dbReference type="ARBA" id="ARBA00022692"/>
    </source>
</evidence>
<dbReference type="Proteomes" id="UP001159427">
    <property type="component" value="Unassembled WGS sequence"/>
</dbReference>
<keyword evidence="9" id="KW-0458">Lysosome</keyword>
<feature type="transmembrane region" description="Helical" evidence="10">
    <location>
        <begin position="80"/>
        <end position="107"/>
    </location>
</feature>
<dbReference type="Pfam" id="PF16954">
    <property type="entry name" value="HRG"/>
    <property type="match status" value="1"/>
</dbReference>
<dbReference type="InterPro" id="IPR026218">
    <property type="entry name" value="HRG"/>
</dbReference>
<organism evidence="11 12">
    <name type="scientific">Porites evermanni</name>
    <dbReference type="NCBI Taxonomy" id="104178"/>
    <lineage>
        <taxon>Eukaryota</taxon>
        <taxon>Metazoa</taxon>
        <taxon>Cnidaria</taxon>
        <taxon>Anthozoa</taxon>
        <taxon>Hexacorallia</taxon>
        <taxon>Scleractinia</taxon>
        <taxon>Fungiina</taxon>
        <taxon>Poritidae</taxon>
        <taxon>Porites</taxon>
    </lineage>
</organism>